<dbReference type="GO" id="GO:0002161">
    <property type="term" value="F:aminoacyl-tRNA deacylase activity"/>
    <property type="evidence" value="ECO:0007669"/>
    <property type="project" value="InterPro"/>
</dbReference>
<proteinExistence type="inferred from homology"/>
<dbReference type="OrthoDB" id="9798587at2"/>
<feature type="domain" description="YbaK/aminoacyl-tRNA synthetase-associated" evidence="3">
    <location>
        <begin position="44"/>
        <end position="167"/>
    </location>
</feature>
<dbReference type="SUPFAM" id="SSF55826">
    <property type="entry name" value="YbaK/ProRS associated domain"/>
    <property type="match status" value="1"/>
</dbReference>
<dbReference type="PANTHER" id="PTHR31423">
    <property type="entry name" value="YBAK DOMAIN-CONTAINING PROTEIN"/>
    <property type="match status" value="1"/>
</dbReference>
<sequence length="183" mass="21214">MFKEKSMSDLNNKKEQDENESSMNETKIYDILDKLNVEYDVVEHEAVYTAEQLVILDGITKGCQCKNLFLRNAKGNKYYLIVVKGEKQVDLNSLKDKIGSSRLSFASPERLYNVLKLLPGSVNPFSLINDTERKVELYIDKDVIKEDYLNFHPNINTKTVNISRKGFEEFLEYLKYPIQSIDV</sequence>
<dbReference type="EnsemblBacteria" id="CAJ68844">
    <property type="protein sequence ID" value="CAJ68844"/>
    <property type="gene ID" value="CD630_19690"/>
</dbReference>
<protein>
    <submittedName>
        <fullName evidence="4">Oligonucleotide binding regulator</fullName>
    </submittedName>
</protein>
<reference evidence="4 5" key="1">
    <citation type="journal article" date="2006" name="Nat. Genet.">
        <title>The multidrug-resistant human pathogen Clostridium difficile has a highly mobile, mosaic genome.</title>
        <authorList>
            <person name="Sebaihia M."/>
            <person name="Wren B.W."/>
            <person name="Mullany P."/>
            <person name="Fairweather N.F."/>
            <person name="Minton N."/>
            <person name="Stabler R."/>
            <person name="Thomson N.R."/>
            <person name="Roberts A.P."/>
            <person name="Cerdeno-Tarraga A.M."/>
            <person name="Wang H."/>
            <person name="Holden M.T.G."/>
            <person name="Wright A."/>
            <person name="Churcher C."/>
            <person name="Quail M.A."/>
            <person name="Baker S."/>
            <person name="Bason N."/>
            <person name="Brooks K."/>
            <person name="Chillingworth T."/>
            <person name="Cronin A."/>
            <person name="Davis P."/>
            <person name="Dowd L."/>
            <person name="Fraser A."/>
            <person name="Feltwell T."/>
            <person name="Hance Z."/>
            <person name="Holroyd S."/>
            <person name="Jagels K."/>
            <person name="Moule S."/>
            <person name="Mungall K."/>
            <person name="Price C."/>
            <person name="Rabbinowitsch R."/>
            <person name="Sharp S."/>
            <person name="Simmonds M."/>
            <person name="Steven K."/>
            <person name="Unwin L."/>
            <person name="Whithead S."/>
            <person name="Dupuy B."/>
            <person name="Dougan G."/>
            <person name="Barrell B.and.Parkhill.J."/>
        </authorList>
    </citation>
    <scope>NUCLEOTIDE SEQUENCE [LARGE SCALE GENOMIC DNA]</scope>
    <source>
        <strain evidence="4 5">630</strain>
    </source>
</reference>
<dbReference type="Pfam" id="PF04073">
    <property type="entry name" value="tRNA_edit"/>
    <property type="match status" value="1"/>
</dbReference>
<dbReference type="Gene3D" id="3.90.960.10">
    <property type="entry name" value="YbaK/aminoacyl-tRNA synthetase-associated domain"/>
    <property type="match status" value="1"/>
</dbReference>
<feature type="region of interest" description="Disordered" evidence="2">
    <location>
        <begin position="1"/>
        <end position="22"/>
    </location>
</feature>
<dbReference type="PhylomeDB" id="Q187S8"/>
<feature type="compositionally biased region" description="Basic and acidic residues" evidence="2">
    <location>
        <begin position="1"/>
        <end position="16"/>
    </location>
</feature>
<comment type="similarity">
    <text evidence="1">Belongs to the PRORSD1 family.</text>
</comment>
<evidence type="ECO:0000256" key="1">
    <source>
        <dbReference type="ARBA" id="ARBA00010201"/>
    </source>
</evidence>
<dbReference type="CDD" id="cd04335">
    <property type="entry name" value="PrdX_deacylase"/>
    <property type="match status" value="1"/>
</dbReference>
<accession>Q187S8</accession>
<gene>
    <name evidence="4" type="ordered locus">CD630_19690</name>
</gene>
<evidence type="ECO:0000313" key="5">
    <source>
        <dbReference type="Proteomes" id="UP000001978"/>
    </source>
</evidence>
<dbReference type="AlphaFoldDB" id="Q187S8"/>
<dbReference type="InterPro" id="IPR007214">
    <property type="entry name" value="YbaK/aa-tRNA-synth-assoc-dom"/>
</dbReference>
<dbReference type="EMBL" id="AM180355">
    <property type="protein sequence ID" value="CAJ68844.1"/>
    <property type="molecule type" value="Genomic_DNA"/>
</dbReference>
<dbReference type="Proteomes" id="UP000001978">
    <property type="component" value="Chromosome"/>
</dbReference>
<dbReference type="PATRIC" id="fig|272563.8.peg.2065"/>
<dbReference type="STRING" id="272563.CD630_19690"/>
<dbReference type="InterPro" id="IPR036754">
    <property type="entry name" value="YbaK/aa-tRNA-synt-asso_dom_sf"/>
</dbReference>
<dbReference type="PANTHER" id="PTHR31423:SF3">
    <property type="entry name" value="PROLYL-TRNA SYNTHETASE ASSOCIATED DOMAIN-CONTAINING PROTEIN 1-RELATED"/>
    <property type="match status" value="1"/>
</dbReference>
<dbReference type="FunFam" id="3.90.960.10:FF:000005">
    <property type="entry name" value="Putative prolyl-tRNA synthetase"/>
    <property type="match status" value="1"/>
</dbReference>
<dbReference type="KEGG" id="cdf:CD630_19690"/>
<dbReference type="InterPro" id="IPR040285">
    <property type="entry name" value="ProX/PRXD1"/>
</dbReference>
<evidence type="ECO:0000313" key="4">
    <source>
        <dbReference type="EMBL" id="CAJ68844.1"/>
    </source>
</evidence>
<dbReference type="eggNOG" id="COG3760">
    <property type="taxonomic scope" value="Bacteria"/>
</dbReference>
<organism evidence="4 5">
    <name type="scientific">Clostridioides difficile (strain 630)</name>
    <name type="common">Peptoclostridium difficile</name>
    <dbReference type="NCBI Taxonomy" id="272563"/>
    <lineage>
        <taxon>Bacteria</taxon>
        <taxon>Bacillati</taxon>
        <taxon>Bacillota</taxon>
        <taxon>Clostridia</taxon>
        <taxon>Peptostreptococcales</taxon>
        <taxon>Peptostreptococcaceae</taxon>
        <taxon>Clostridioides</taxon>
    </lineage>
</organism>
<evidence type="ECO:0000256" key="2">
    <source>
        <dbReference type="SAM" id="MobiDB-lite"/>
    </source>
</evidence>
<dbReference type="BioCyc" id="PDIF272563:G12WB-2111-MONOMER"/>
<evidence type="ECO:0000259" key="3">
    <source>
        <dbReference type="Pfam" id="PF04073"/>
    </source>
</evidence>
<name>Q187S8_CLOD6</name>